<sequence>MLEAYKEFSTTSRERRLYQWGTLALIALSWAYEGYHTFALGQLSIMGWGYNLLFVILWCWRCLFQYSIQLTSDKLIVVMYGLGLERRMTVYLKDLESFSNHYKRSFFRKTSIKKYVHRYSSVDPNPQRILVYRENGKLCGLLFKSSDELMDRLARRFPKQYLEFPE</sequence>
<dbReference type="EMBL" id="VULN01000004">
    <property type="protein sequence ID" value="MSS81802.1"/>
    <property type="molecule type" value="Genomic_DNA"/>
</dbReference>
<evidence type="ECO:0000256" key="1">
    <source>
        <dbReference type="SAM" id="Phobius"/>
    </source>
</evidence>
<keyword evidence="1" id="KW-1133">Transmembrane helix</keyword>
<dbReference type="Proteomes" id="UP000441455">
    <property type="component" value="Unassembled WGS sequence"/>
</dbReference>
<protein>
    <submittedName>
        <fullName evidence="2">Uncharacterized protein</fullName>
    </submittedName>
</protein>
<proteinExistence type="predicted"/>
<keyword evidence="1" id="KW-0812">Transmembrane</keyword>
<organism evidence="2 3">
    <name type="scientific">Acidaminococcus fermentans</name>
    <dbReference type="NCBI Taxonomy" id="905"/>
    <lineage>
        <taxon>Bacteria</taxon>
        <taxon>Bacillati</taxon>
        <taxon>Bacillota</taxon>
        <taxon>Negativicutes</taxon>
        <taxon>Acidaminococcales</taxon>
        <taxon>Acidaminococcaceae</taxon>
        <taxon>Acidaminococcus</taxon>
    </lineage>
</organism>
<gene>
    <name evidence="2" type="ORF">FX155_04170</name>
</gene>
<reference evidence="2 3" key="1">
    <citation type="submission" date="2019-08" db="EMBL/GenBank/DDBJ databases">
        <title>In-depth cultivation of the pig gut microbiome towards novel bacterial diversity and tailored functional studies.</title>
        <authorList>
            <person name="Wylensek D."/>
            <person name="Hitch T.C.A."/>
            <person name="Clavel T."/>
        </authorList>
    </citation>
    <scope>NUCLEOTIDE SEQUENCE [LARGE SCALE GENOMIC DNA]</scope>
    <source>
        <strain evidence="2 3">WCA-389-WT-5B</strain>
    </source>
</reference>
<comment type="caution">
    <text evidence="2">The sequence shown here is derived from an EMBL/GenBank/DDBJ whole genome shotgun (WGS) entry which is preliminary data.</text>
</comment>
<feature type="transmembrane region" description="Helical" evidence="1">
    <location>
        <begin position="38"/>
        <end position="60"/>
    </location>
</feature>
<dbReference type="AlphaFoldDB" id="A0A6N7W031"/>
<evidence type="ECO:0000313" key="2">
    <source>
        <dbReference type="EMBL" id="MSS81802.1"/>
    </source>
</evidence>
<feature type="transmembrane region" description="Helical" evidence="1">
    <location>
        <begin position="16"/>
        <end position="32"/>
    </location>
</feature>
<accession>A0A6N7W031</accession>
<keyword evidence="1" id="KW-0472">Membrane</keyword>
<name>A0A6N7W031_ACIFE</name>
<evidence type="ECO:0000313" key="3">
    <source>
        <dbReference type="Proteomes" id="UP000441455"/>
    </source>
</evidence>